<dbReference type="AlphaFoldDB" id="A0A839QYX0"/>
<keyword evidence="2" id="KW-1133">Transmembrane helix</keyword>
<evidence type="ECO:0000313" key="3">
    <source>
        <dbReference type="EMBL" id="MBB3024040.1"/>
    </source>
</evidence>
<sequence>MRGVTGEPAPPDRTRDDGHHEQTARVSGSPRGGSGHSTALRPACVIGMIWLTLIILGTATIGRQLRSARFLRWIDRVTGVS</sequence>
<feature type="compositionally biased region" description="Basic and acidic residues" evidence="1">
    <location>
        <begin position="10"/>
        <end position="23"/>
    </location>
</feature>
<name>A0A839QYX0_9MICO</name>
<evidence type="ECO:0000256" key="1">
    <source>
        <dbReference type="SAM" id="MobiDB-lite"/>
    </source>
</evidence>
<evidence type="ECO:0000256" key="2">
    <source>
        <dbReference type="SAM" id="Phobius"/>
    </source>
</evidence>
<dbReference type="EMBL" id="JACHWP010000023">
    <property type="protein sequence ID" value="MBB3024040.1"/>
    <property type="molecule type" value="Genomic_DNA"/>
</dbReference>
<keyword evidence="2" id="KW-0472">Membrane</keyword>
<feature type="region of interest" description="Disordered" evidence="1">
    <location>
        <begin position="1"/>
        <end position="38"/>
    </location>
</feature>
<gene>
    <name evidence="3" type="ORF">FHX50_002347</name>
</gene>
<evidence type="ECO:0000313" key="4">
    <source>
        <dbReference type="Proteomes" id="UP000568050"/>
    </source>
</evidence>
<accession>A0A839QYX0</accession>
<keyword evidence="4" id="KW-1185">Reference proteome</keyword>
<comment type="caution">
    <text evidence="3">The sequence shown here is derived from an EMBL/GenBank/DDBJ whole genome shotgun (WGS) entry which is preliminary data.</text>
</comment>
<proteinExistence type="predicted"/>
<reference evidence="3 4" key="1">
    <citation type="submission" date="2020-08" db="EMBL/GenBank/DDBJ databases">
        <title>Sequencing the genomes of 1000 actinobacteria strains.</title>
        <authorList>
            <person name="Klenk H.-P."/>
        </authorList>
    </citation>
    <scope>NUCLEOTIDE SEQUENCE [LARGE SCALE GENOMIC DNA]</scope>
    <source>
        <strain evidence="3 4">DSM 23040</strain>
    </source>
</reference>
<dbReference type="Proteomes" id="UP000568050">
    <property type="component" value="Unassembled WGS sequence"/>
</dbReference>
<organism evidence="3 4">
    <name type="scientific">Helcobacillus massiliensis</name>
    <dbReference type="NCBI Taxonomy" id="521392"/>
    <lineage>
        <taxon>Bacteria</taxon>
        <taxon>Bacillati</taxon>
        <taxon>Actinomycetota</taxon>
        <taxon>Actinomycetes</taxon>
        <taxon>Micrococcales</taxon>
        <taxon>Dermabacteraceae</taxon>
        <taxon>Helcobacillus</taxon>
    </lineage>
</organism>
<protein>
    <submittedName>
        <fullName evidence="3">Uncharacterized protein</fullName>
    </submittedName>
</protein>
<keyword evidence="2" id="KW-0812">Transmembrane</keyword>
<feature type="transmembrane region" description="Helical" evidence="2">
    <location>
        <begin position="39"/>
        <end position="62"/>
    </location>
</feature>